<keyword evidence="1" id="KW-1133">Transmembrane helix</keyword>
<gene>
    <name evidence="2" type="ORF">AAG570_013578</name>
</gene>
<feature type="transmembrane region" description="Helical" evidence="1">
    <location>
        <begin position="59"/>
        <end position="78"/>
    </location>
</feature>
<reference evidence="2 3" key="1">
    <citation type="submission" date="2024-07" db="EMBL/GenBank/DDBJ databases">
        <title>Chromosome-level genome assembly of the water stick insect Ranatra chinensis (Heteroptera: Nepidae).</title>
        <authorList>
            <person name="Liu X."/>
        </authorList>
    </citation>
    <scope>NUCLEOTIDE SEQUENCE [LARGE SCALE GENOMIC DNA]</scope>
    <source>
        <strain evidence="2">Cailab_2021Rc</strain>
        <tissue evidence="2">Muscle</tissue>
    </source>
</reference>
<accession>A0ABD0YCL1</accession>
<comment type="caution">
    <text evidence="2">The sequence shown here is derived from an EMBL/GenBank/DDBJ whole genome shotgun (WGS) entry which is preliminary data.</text>
</comment>
<dbReference type="EMBL" id="JBFDAA010000009">
    <property type="protein sequence ID" value="KAL1129046.1"/>
    <property type="molecule type" value="Genomic_DNA"/>
</dbReference>
<name>A0ABD0YCL1_9HEMI</name>
<proteinExistence type="predicted"/>
<evidence type="ECO:0000256" key="1">
    <source>
        <dbReference type="SAM" id="Phobius"/>
    </source>
</evidence>
<keyword evidence="1" id="KW-0812">Transmembrane</keyword>
<dbReference type="Proteomes" id="UP001558652">
    <property type="component" value="Unassembled WGS sequence"/>
</dbReference>
<evidence type="ECO:0000313" key="3">
    <source>
        <dbReference type="Proteomes" id="UP001558652"/>
    </source>
</evidence>
<keyword evidence="1" id="KW-0472">Membrane</keyword>
<evidence type="ECO:0000313" key="2">
    <source>
        <dbReference type="EMBL" id="KAL1129046.1"/>
    </source>
</evidence>
<sequence>MQFLILRRLGSSPRVQLPVRTPWDRRAIAVMAFQVATVLPILYHFFWDSEKSSFLTDELYFLCCAIVVIHLSAQLFRISSAVANLRRQLSDSSTSYKKSICFAFCAYRAQASFKRHNVQLP</sequence>
<dbReference type="AlphaFoldDB" id="A0ABD0YCL1"/>
<feature type="transmembrane region" description="Helical" evidence="1">
    <location>
        <begin position="27"/>
        <end position="47"/>
    </location>
</feature>
<protein>
    <submittedName>
        <fullName evidence="2">Uncharacterized protein</fullName>
    </submittedName>
</protein>
<keyword evidence="3" id="KW-1185">Reference proteome</keyword>
<organism evidence="2 3">
    <name type="scientific">Ranatra chinensis</name>
    <dbReference type="NCBI Taxonomy" id="642074"/>
    <lineage>
        <taxon>Eukaryota</taxon>
        <taxon>Metazoa</taxon>
        <taxon>Ecdysozoa</taxon>
        <taxon>Arthropoda</taxon>
        <taxon>Hexapoda</taxon>
        <taxon>Insecta</taxon>
        <taxon>Pterygota</taxon>
        <taxon>Neoptera</taxon>
        <taxon>Paraneoptera</taxon>
        <taxon>Hemiptera</taxon>
        <taxon>Heteroptera</taxon>
        <taxon>Panheteroptera</taxon>
        <taxon>Nepomorpha</taxon>
        <taxon>Nepidae</taxon>
        <taxon>Ranatrinae</taxon>
        <taxon>Ranatra</taxon>
    </lineage>
</organism>